<comment type="caution">
    <text evidence="1">The sequence shown here is derived from an EMBL/GenBank/DDBJ whole genome shotgun (WGS) entry which is preliminary data.</text>
</comment>
<dbReference type="AlphaFoldDB" id="C8PRX8"/>
<organism evidence="1 2">
    <name type="scientific">Treponema vincentii ATCC 35580</name>
    <dbReference type="NCBI Taxonomy" id="596324"/>
    <lineage>
        <taxon>Bacteria</taxon>
        <taxon>Pseudomonadati</taxon>
        <taxon>Spirochaetota</taxon>
        <taxon>Spirochaetia</taxon>
        <taxon>Spirochaetales</taxon>
        <taxon>Treponemataceae</taxon>
        <taxon>Treponema</taxon>
    </lineage>
</organism>
<dbReference type="Proteomes" id="UP000004509">
    <property type="component" value="Unassembled WGS sequence"/>
</dbReference>
<evidence type="ECO:0000313" key="2">
    <source>
        <dbReference type="Proteomes" id="UP000004509"/>
    </source>
</evidence>
<evidence type="ECO:0000313" key="1">
    <source>
        <dbReference type="EMBL" id="EEV19648.1"/>
    </source>
</evidence>
<name>C8PRX8_9SPIR</name>
<accession>C8PRX8</accession>
<sequence length="37" mass="4349">MTLVRIVDPDKKIIPANIPPITDKKIRKRKTGYFLIR</sequence>
<gene>
    <name evidence="1" type="ORF">TREVI0001_1142</name>
</gene>
<dbReference type="EMBL" id="ACYH01000049">
    <property type="protein sequence ID" value="EEV19648.1"/>
    <property type="molecule type" value="Genomic_DNA"/>
</dbReference>
<protein>
    <submittedName>
        <fullName evidence="1">Uncharacterized protein</fullName>
    </submittedName>
</protein>
<proteinExistence type="predicted"/>
<reference evidence="1 2" key="1">
    <citation type="submission" date="2009-07" db="EMBL/GenBank/DDBJ databases">
        <authorList>
            <person name="Madupu R."/>
            <person name="Sebastian Y."/>
            <person name="Durkin A.S."/>
            <person name="Torralba M."/>
            <person name="Methe B."/>
            <person name="Sutton G.G."/>
            <person name="Strausberg R.L."/>
            <person name="Nelson K.E."/>
        </authorList>
    </citation>
    <scope>NUCLEOTIDE SEQUENCE [LARGE SCALE GENOMIC DNA]</scope>
    <source>
        <strain evidence="1 2">ATCC 35580</strain>
    </source>
</reference>